<dbReference type="PRINTS" id="PR00508">
    <property type="entry name" value="S21N4MTFRASE"/>
</dbReference>
<dbReference type="AlphaFoldDB" id="A0A1I0R293"/>
<feature type="compositionally biased region" description="Acidic residues" evidence="9">
    <location>
        <begin position="347"/>
        <end position="358"/>
    </location>
</feature>
<evidence type="ECO:0000256" key="1">
    <source>
        <dbReference type="ARBA" id="ARBA00010203"/>
    </source>
</evidence>
<evidence type="ECO:0000256" key="7">
    <source>
        <dbReference type="ARBA" id="ARBA00049120"/>
    </source>
</evidence>
<dbReference type="InterPro" id="IPR017985">
    <property type="entry name" value="MeTrfase_CN4_CS"/>
</dbReference>
<dbReference type="InterPro" id="IPR029063">
    <property type="entry name" value="SAM-dependent_MTases_sf"/>
</dbReference>
<evidence type="ECO:0000259" key="10">
    <source>
        <dbReference type="Pfam" id="PF01555"/>
    </source>
</evidence>
<evidence type="ECO:0000256" key="4">
    <source>
        <dbReference type="ARBA" id="ARBA00022691"/>
    </source>
</evidence>
<dbReference type="EC" id="2.1.1.113" evidence="8"/>
<dbReference type="Gene3D" id="3.40.50.150">
    <property type="entry name" value="Vaccinia Virus protein VP39"/>
    <property type="match status" value="1"/>
</dbReference>
<dbReference type="InterPro" id="IPR002941">
    <property type="entry name" value="DNA_methylase_N4/N6"/>
</dbReference>
<comment type="similarity">
    <text evidence="1">Belongs to the N(4)/N(6)-methyltransferase family. N(4) subfamily.</text>
</comment>
<gene>
    <name evidence="11" type="ORF">SAMN04487945_3041</name>
</gene>
<proteinExistence type="inferred from homology"/>
<keyword evidence="4 8" id="KW-0949">S-adenosyl-L-methionine</keyword>
<evidence type="ECO:0000256" key="5">
    <source>
        <dbReference type="ARBA" id="ARBA00022747"/>
    </source>
</evidence>
<evidence type="ECO:0000256" key="3">
    <source>
        <dbReference type="ARBA" id="ARBA00022679"/>
    </source>
</evidence>
<dbReference type="GO" id="GO:0032259">
    <property type="term" value="P:methylation"/>
    <property type="evidence" value="ECO:0007669"/>
    <property type="project" value="UniProtKB-KW"/>
</dbReference>
<evidence type="ECO:0000256" key="9">
    <source>
        <dbReference type="SAM" id="MobiDB-lite"/>
    </source>
</evidence>
<accession>A0A1I0R293</accession>
<keyword evidence="6" id="KW-0238">DNA-binding</keyword>
<organism evidence="11 12">
    <name type="scientific">Halobacterium jilantaiense</name>
    <dbReference type="NCBI Taxonomy" id="355548"/>
    <lineage>
        <taxon>Archaea</taxon>
        <taxon>Methanobacteriati</taxon>
        <taxon>Methanobacteriota</taxon>
        <taxon>Stenosarchaea group</taxon>
        <taxon>Halobacteria</taxon>
        <taxon>Halobacteriales</taxon>
        <taxon>Halobacteriaceae</taxon>
        <taxon>Halobacterium</taxon>
    </lineage>
</organism>
<evidence type="ECO:0000256" key="2">
    <source>
        <dbReference type="ARBA" id="ARBA00022603"/>
    </source>
</evidence>
<evidence type="ECO:0000256" key="6">
    <source>
        <dbReference type="ARBA" id="ARBA00023125"/>
    </source>
</evidence>
<comment type="catalytic activity">
    <reaction evidence="7 8">
        <text>a 2'-deoxycytidine in DNA + S-adenosyl-L-methionine = an N(4)-methyl-2'-deoxycytidine in DNA + S-adenosyl-L-homocysteine + H(+)</text>
        <dbReference type="Rhea" id="RHEA:16857"/>
        <dbReference type="Rhea" id="RHEA-COMP:11369"/>
        <dbReference type="Rhea" id="RHEA-COMP:13674"/>
        <dbReference type="ChEBI" id="CHEBI:15378"/>
        <dbReference type="ChEBI" id="CHEBI:57856"/>
        <dbReference type="ChEBI" id="CHEBI:59789"/>
        <dbReference type="ChEBI" id="CHEBI:85452"/>
        <dbReference type="ChEBI" id="CHEBI:137933"/>
        <dbReference type="EC" id="2.1.1.113"/>
    </reaction>
</comment>
<feature type="domain" description="DNA methylase N-4/N-6" evidence="10">
    <location>
        <begin position="41"/>
        <end position="324"/>
    </location>
</feature>
<keyword evidence="2 8" id="KW-0489">Methyltransferase</keyword>
<dbReference type="GO" id="GO:0009307">
    <property type="term" value="P:DNA restriction-modification system"/>
    <property type="evidence" value="ECO:0007669"/>
    <property type="project" value="UniProtKB-KW"/>
</dbReference>
<protein>
    <recommendedName>
        <fullName evidence="8">Type II methyltransferase</fullName>
        <ecNumber evidence="8">2.1.1.113</ecNumber>
    </recommendedName>
    <alternativeName>
        <fullName evidence="8">N-4 cytosine-specific methyltransferase</fullName>
    </alternativeName>
</protein>
<reference evidence="11 12" key="1">
    <citation type="submission" date="2016-10" db="EMBL/GenBank/DDBJ databases">
        <authorList>
            <person name="de Groot N.N."/>
        </authorList>
    </citation>
    <scope>NUCLEOTIDE SEQUENCE [LARGE SCALE GENOMIC DNA]</scope>
    <source>
        <strain evidence="11 12">CGMCC 1.5337</strain>
    </source>
</reference>
<keyword evidence="12" id="KW-1185">Reference proteome</keyword>
<dbReference type="SUPFAM" id="SSF53335">
    <property type="entry name" value="S-adenosyl-L-methionine-dependent methyltransferases"/>
    <property type="match status" value="1"/>
</dbReference>
<name>A0A1I0R293_9EURY</name>
<sequence length="358" mass="40479">MTSSSPITDLLSHSAAYSTDNGAAYLGDSRDFLDDLPSNSIDLVVTSPPFELAHQKEYGDDWDDEDKEYQAWFLEFAEEVKRVLCEHGSFVIEIGGAFNSGEPSRSTYQFELLTKLTSDDVGFKLAQDFYWHNPAKLPSPAEWVNRRRIRVSDAVTHIWWLAPNIAADSATEPDEQPVPEADNRRVLTEYSQSQQDLMEKGEYNAGERPSGHNISEEGFFTDSGGAIPDNLISATNTGSQTHYDKMCSRAGLDKHPARFPDEIPEFFVKFLTPNPPYDDWNRGYLDRPVVLDIFGGSNITGKIAEELGRYWMAFEKDEEYLEASEVRFLSPMQVERKFNNTQHGLDDFTESGESEPEP</sequence>
<dbReference type="OrthoDB" id="38200at2157"/>
<dbReference type="STRING" id="355548.SAMN04487945_3041"/>
<dbReference type="EMBL" id="FOJA01000002">
    <property type="protein sequence ID" value="SEW34581.1"/>
    <property type="molecule type" value="Genomic_DNA"/>
</dbReference>
<feature type="region of interest" description="Disordered" evidence="9">
    <location>
        <begin position="338"/>
        <end position="358"/>
    </location>
</feature>
<dbReference type="RefSeq" id="WP_089670455.1">
    <property type="nucleotide sequence ID" value="NZ_FOJA01000002.1"/>
</dbReference>
<evidence type="ECO:0000313" key="12">
    <source>
        <dbReference type="Proteomes" id="UP000198518"/>
    </source>
</evidence>
<dbReference type="GO" id="GO:0003677">
    <property type="term" value="F:DNA binding"/>
    <property type="evidence" value="ECO:0007669"/>
    <property type="project" value="UniProtKB-KW"/>
</dbReference>
<keyword evidence="5 8" id="KW-0680">Restriction system</keyword>
<dbReference type="Proteomes" id="UP000198518">
    <property type="component" value="Unassembled WGS sequence"/>
</dbReference>
<evidence type="ECO:0000313" key="11">
    <source>
        <dbReference type="EMBL" id="SEW34581.1"/>
    </source>
</evidence>
<dbReference type="InterPro" id="IPR001091">
    <property type="entry name" value="RM_Methyltransferase"/>
</dbReference>
<dbReference type="Pfam" id="PF01555">
    <property type="entry name" value="N6_N4_Mtase"/>
    <property type="match status" value="1"/>
</dbReference>
<keyword evidence="3 11" id="KW-0808">Transferase</keyword>
<dbReference type="PROSITE" id="PS00093">
    <property type="entry name" value="N4_MTASE"/>
    <property type="match status" value="1"/>
</dbReference>
<evidence type="ECO:0000256" key="8">
    <source>
        <dbReference type="RuleBase" id="RU362026"/>
    </source>
</evidence>
<dbReference type="GO" id="GO:0015667">
    <property type="term" value="F:site-specific DNA-methyltransferase (cytosine-N4-specific) activity"/>
    <property type="evidence" value="ECO:0007669"/>
    <property type="project" value="UniProtKB-EC"/>
</dbReference>
<dbReference type="GO" id="GO:0008170">
    <property type="term" value="F:N-methyltransferase activity"/>
    <property type="evidence" value="ECO:0007669"/>
    <property type="project" value="InterPro"/>
</dbReference>